<keyword evidence="5" id="KW-1185">Reference proteome</keyword>
<keyword evidence="2" id="KW-0560">Oxidoreductase</keyword>
<sequence>MSRPNEEVPFTTLRLSSSIDLHRSREYTDNDASESFLKQQSYNYNQATNEDMPLSQKAKSQERRSRLEIAMNWVRWSVVVVMQCLTIVMLLPTSGALSQEGWAGKLINGLGVGGEASSNRGSGRCHAPSNDSREVWNLSMTEIGGDVNGLFVPVALPIFMSLVPEVERFVPNMTTNDTRMEIRANWDQLLPAGGGSVSIPDWNSYPLLGKPLKQDSSKGNSTYEVSWTRALRCLYFVIDSYHQLTLSNGSLSGTTATHDEARAAECFEYMRSHILCSADMTLEGERTGSGQGGESHMCRDRDDAMKWIEKRRVGDSKSIF</sequence>
<comment type="pathway">
    <text evidence="1">Mycotoxin biosynthesis.</text>
</comment>
<dbReference type="InParanoid" id="N1J568"/>
<dbReference type="GO" id="GO:0043386">
    <property type="term" value="P:mycotoxin biosynthetic process"/>
    <property type="evidence" value="ECO:0007669"/>
    <property type="project" value="InterPro"/>
</dbReference>
<dbReference type="AlphaFoldDB" id="N1J568"/>
<name>N1J568_BLUG1</name>
<gene>
    <name evidence="4" type="ORF">BGHDH14_bgh03378</name>
</gene>
<accession>N1J568</accession>
<dbReference type="PANTHER" id="PTHR33365">
    <property type="entry name" value="YALI0B05434P"/>
    <property type="match status" value="1"/>
</dbReference>
<dbReference type="GO" id="GO:0016491">
    <property type="term" value="F:oxidoreductase activity"/>
    <property type="evidence" value="ECO:0007669"/>
    <property type="project" value="UniProtKB-KW"/>
</dbReference>
<evidence type="ECO:0000313" key="5">
    <source>
        <dbReference type="Proteomes" id="UP000015441"/>
    </source>
</evidence>
<dbReference type="Pfam" id="PF11807">
    <property type="entry name" value="UstYa"/>
    <property type="match status" value="1"/>
</dbReference>
<dbReference type="Proteomes" id="UP000015441">
    <property type="component" value="Unassembled WGS sequence"/>
</dbReference>
<dbReference type="EMBL" id="CAUH01000646">
    <property type="protein sequence ID" value="CCU74815.1"/>
    <property type="molecule type" value="Genomic_DNA"/>
</dbReference>
<reference evidence="4 5" key="1">
    <citation type="journal article" date="2010" name="Science">
        <title>Genome expansion and gene loss in powdery mildew fungi reveal tradeoffs in extreme parasitism.</title>
        <authorList>
            <person name="Spanu P.D."/>
            <person name="Abbott J.C."/>
            <person name="Amselem J."/>
            <person name="Burgis T.A."/>
            <person name="Soanes D.M."/>
            <person name="Stueber K."/>
            <person name="Ver Loren van Themaat E."/>
            <person name="Brown J.K.M."/>
            <person name="Butcher S.A."/>
            <person name="Gurr S.J."/>
            <person name="Lebrun M.-H."/>
            <person name="Ridout C.J."/>
            <person name="Schulze-Lefert P."/>
            <person name="Talbot N.J."/>
            <person name="Ahmadinejad N."/>
            <person name="Ametz C."/>
            <person name="Barton G.R."/>
            <person name="Benjdia M."/>
            <person name="Bidzinski P."/>
            <person name="Bindschedler L.V."/>
            <person name="Both M."/>
            <person name="Brewer M.T."/>
            <person name="Cadle-Davidson L."/>
            <person name="Cadle-Davidson M.M."/>
            <person name="Collemare J."/>
            <person name="Cramer R."/>
            <person name="Frenkel O."/>
            <person name="Godfrey D."/>
            <person name="Harriman J."/>
            <person name="Hoede C."/>
            <person name="King B.C."/>
            <person name="Klages S."/>
            <person name="Kleemann J."/>
            <person name="Knoll D."/>
            <person name="Koti P.S."/>
            <person name="Kreplak J."/>
            <person name="Lopez-Ruiz F.J."/>
            <person name="Lu X."/>
            <person name="Maekawa T."/>
            <person name="Mahanil S."/>
            <person name="Micali C."/>
            <person name="Milgroom M.G."/>
            <person name="Montana G."/>
            <person name="Noir S."/>
            <person name="O'Connell R.J."/>
            <person name="Oberhaensli S."/>
            <person name="Parlange F."/>
            <person name="Pedersen C."/>
            <person name="Quesneville H."/>
            <person name="Reinhardt R."/>
            <person name="Rott M."/>
            <person name="Sacristan S."/>
            <person name="Schmidt S.M."/>
            <person name="Schoen M."/>
            <person name="Skamnioti P."/>
            <person name="Sommer H."/>
            <person name="Stephens A."/>
            <person name="Takahara H."/>
            <person name="Thordal-Christensen H."/>
            <person name="Vigouroux M."/>
            <person name="Wessling R."/>
            <person name="Wicker T."/>
            <person name="Panstruga R."/>
        </authorList>
    </citation>
    <scope>NUCLEOTIDE SEQUENCE [LARGE SCALE GENOMIC DNA]</scope>
    <source>
        <strain evidence="4">DH14</strain>
    </source>
</reference>
<dbReference type="STRING" id="546991.N1J568"/>
<dbReference type="eggNOG" id="ENOG502SMKF">
    <property type="taxonomic scope" value="Eukaryota"/>
</dbReference>
<dbReference type="HOGENOM" id="CLU_042941_4_0_1"/>
<evidence type="ECO:0000256" key="2">
    <source>
        <dbReference type="ARBA" id="ARBA00023002"/>
    </source>
</evidence>
<comment type="similarity">
    <text evidence="3">Belongs to the ustYa family.</text>
</comment>
<dbReference type="PANTHER" id="PTHR33365:SF11">
    <property type="entry name" value="TAT PATHWAY SIGNAL SEQUENCE"/>
    <property type="match status" value="1"/>
</dbReference>
<organism evidence="4 5">
    <name type="scientific">Blumeria graminis f. sp. hordei (strain DH14)</name>
    <name type="common">Barley powdery mildew</name>
    <name type="synonym">Oidium monilioides f. sp. hordei</name>
    <dbReference type="NCBI Taxonomy" id="546991"/>
    <lineage>
        <taxon>Eukaryota</taxon>
        <taxon>Fungi</taxon>
        <taxon>Dikarya</taxon>
        <taxon>Ascomycota</taxon>
        <taxon>Pezizomycotina</taxon>
        <taxon>Leotiomycetes</taxon>
        <taxon>Erysiphales</taxon>
        <taxon>Erysiphaceae</taxon>
        <taxon>Blumeria</taxon>
        <taxon>Blumeria hordei</taxon>
    </lineage>
</organism>
<evidence type="ECO:0000256" key="1">
    <source>
        <dbReference type="ARBA" id="ARBA00004685"/>
    </source>
</evidence>
<dbReference type="OrthoDB" id="3687641at2759"/>
<proteinExistence type="inferred from homology"/>
<evidence type="ECO:0000256" key="3">
    <source>
        <dbReference type="ARBA" id="ARBA00035112"/>
    </source>
</evidence>
<evidence type="ECO:0000313" key="4">
    <source>
        <dbReference type="EMBL" id="CCU74815.1"/>
    </source>
</evidence>
<dbReference type="InterPro" id="IPR021765">
    <property type="entry name" value="UstYa-like"/>
</dbReference>
<comment type="caution">
    <text evidence="4">The sequence shown here is derived from an EMBL/GenBank/DDBJ whole genome shotgun (WGS) entry which is preliminary data.</text>
</comment>
<protein>
    <submittedName>
        <fullName evidence="4">Uncharacterized protein</fullName>
    </submittedName>
</protein>